<keyword evidence="2" id="KW-0378">Hydrolase</keyword>
<accession>A0A1Z5JR64</accession>
<dbReference type="PRINTS" id="PR00111">
    <property type="entry name" value="ABHYDROLASE"/>
</dbReference>
<comment type="caution">
    <text evidence="4">The sequence shown here is derived from an EMBL/GenBank/DDBJ whole genome shotgun (WGS) entry which is preliminary data.</text>
</comment>
<evidence type="ECO:0000256" key="2">
    <source>
        <dbReference type="ARBA" id="ARBA00022801"/>
    </source>
</evidence>
<dbReference type="OrthoDB" id="8119704at2759"/>
<feature type="domain" description="AB hydrolase-1" evidence="3">
    <location>
        <begin position="60"/>
        <end position="316"/>
    </location>
</feature>
<dbReference type="Gene3D" id="3.40.50.1820">
    <property type="entry name" value="alpha/beta hydrolase"/>
    <property type="match status" value="1"/>
</dbReference>
<dbReference type="SUPFAM" id="SSF53474">
    <property type="entry name" value="alpha/beta-Hydrolases"/>
    <property type="match status" value="1"/>
</dbReference>
<name>A0A1Z5JR64_FISSO</name>
<proteinExistence type="inferred from homology"/>
<evidence type="ECO:0000313" key="5">
    <source>
        <dbReference type="Proteomes" id="UP000198406"/>
    </source>
</evidence>
<dbReference type="EMBL" id="BDSP01000102">
    <property type="protein sequence ID" value="GAX16258.1"/>
    <property type="molecule type" value="Genomic_DNA"/>
</dbReference>
<dbReference type="InterPro" id="IPR000073">
    <property type="entry name" value="AB_hydrolase_1"/>
</dbReference>
<protein>
    <recommendedName>
        <fullName evidence="3">AB hydrolase-1 domain-containing protein</fullName>
    </recommendedName>
</protein>
<dbReference type="GO" id="GO:0016787">
    <property type="term" value="F:hydrolase activity"/>
    <property type="evidence" value="ECO:0007669"/>
    <property type="project" value="UniProtKB-KW"/>
</dbReference>
<dbReference type="AlphaFoldDB" id="A0A1Z5JR64"/>
<evidence type="ECO:0000256" key="1">
    <source>
        <dbReference type="ARBA" id="ARBA00010088"/>
    </source>
</evidence>
<reference evidence="4 5" key="1">
    <citation type="journal article" date="2015" name="Plant Cell">
        <title>Oil accumulation by the oleaginous diatom Fistulifera solaris as revealed by the genome and transcriptome.</title>
        <authorList>
            <person name="Tanaka T."/>
            <person name="Maeda Y."/>
            <person name="Veluchamy A."/>
            <person name="Tanaka M."/>
            <person name="Abida H."/>
            <person name="Marechal E."/>
            <person name="Bowler C."/>
            <person name="Muto M."/>
            <person name="Sunaga Y."/>
            <person name="Tanaka M."/>
            <person name="Yoshino T."/>
            <person name="Taniguchi T."/>
            <person name="Fukuda Y."/>
            <person name="Nemoto M."/>
            <person name="Matsumoto M."/>
            <person name="Wong P.S."/>
            <person name="Aburatani S."/>
            <person name="Fujibuchi W."/>
        </authorList>
    </citation>
    <scope>NUCLEOTIDE SEQUENCE [LARGE SCALE GENOMIC DNA]</scope>
    <source>
        <strain evidence="4 5">JPCC DA0580</strain>
    </source>
</reference>
<dbReference type="PANTHER" id="PTHR43248">
    <property type="entry name" value="2-SUCCINYL-6-HYDROXY-2,4-CYCLOHEXADIENE-1-CARBOXYLATE SYNTHASE"/>
    <property type="match status" value="1"/>
</dbReference>
<evidence type="ECO:0000313" key="4">
    <source>
        <dbReference type="EMBL" id="GAX16258.1"/>
    </source>
</evidence>
<sequence length="327" mass="35947">MSTLLLGSDFARSLLGCTGVAVKISCRQERRSFLRASRRSLSSSPFHFSVVETPHYSSTIVFLHGLLGNGKNLRTFAREYCRQQQARGILVDLPGHGSSKHCLAATTSIPNCLSGLHRTLQAAGIDDDVSWSLVGHSMGGRIALQYAYHAGSFPQPQRLVLLDTVPGGLNASVMHVMAVAEQFLSAVSQTSTTRKELVHQLTQEHGIDLATAQWLGGSYDTQTREFSFSLKGAKNLVQCFFERNNPTGSFVETIENVLRHNAKIERIDIVRGGKNPSWNSVQDQVLQLEALERVPPSQSQLRVHLLPKAGHWVHMDDLPGLIQALCS</sequence>
<comment type="similarity">
    <text evidence="1">Belongs to the peptidase S33 family.</text>
</comment>
<dbReference type="Proteomes" id="UP000198406">
    <property type="component" value="Unassembled WGS sequence"/>
</dbReference>
<gene>
    <name evidence="4" type="ORF">FisN_3Hh260</name>
</gene>
<dbReference type="InterPro" id="IPR051601">
    <property type="entry name" value="Serine_prot/Carboxylest_S33"/>
</dbReference>
<organism evidence="4 5">
    <name type="scientific">Fistulifera solaris</name>
    <name type="common">Oleaginous diatom</name>
    <dbReference type="NCBI Taxonomy" id="1519565"/>
    <lineage>
        <taxon>Eukaryota</taxon>
        <taxon>Sar</taxon>
        <taxon>Stramenopiles</taxon>
        <taxon>Ochrophyta</taxon>
        <taxon>Bacillariophyta</taxon>
        <taxon>Bacillariophyceae</taxon>
        <taxon>Bacillariophycidae</taxon>
        <taxon>Naviculales</taxon>
        <taxon>Naviculaceae</taxon>
        <taxon>Fistulifera</taxon>
    </lineage>
</organism>
<evidence type="ECO:0000259" key="3">
    <source>
        <dbReference type="Pfam" id="PF12697"/>
    </source>
</evidence>
<keyword evidence="5" id="KW-1185">Reference proteome</keyword>
<dbReference type="Pfam" id="PF12697">
    <property type="entry name" value="Abhydrolase_6"/>
    <property type="match status" value="1"/>
</dbReference>
<dbReference type="InterPro" id="IPR029058">
    <property type="entry name" value="AB_hydrolase_fold"/>
</dbReference>
<dbReference type="PANTHER" id="PTHR43248:SF3">
    <property type="entry name" value="AB HYDROLASE-1 DOMAIN-CONTAINING PROTEIN"/>
    <property type="match status" value="1"/>
</dbReference>
<dbReference type="InParanoid" id="A0A1Z5JR64"/>